<evidence type="ECO:0000256" key="4">
    <source>
        <dbReference type="ARBA" id="ARBA00023277"/>
    </source>
</evidence>
<reference evidence="11" key="1">
    <citation type="journal article" date="2017" name="Biotechnol. Biofuels">
        <title>Evaluation of environmental bacterial communities as a factor affecting the growth of duckweed Lemna minor.</title>
        <authorList>
            <person name="Ishizawa H."/>
            <person name="Kuroda M."/>
            <person name="Morikawa M."/>
            <person name="Ike M."/>
        </authorList>
    </citation>
    <scope>NUCLEOTIDE SEQUENCE [LARGE SCALE GENOMIC DNA]</scope>
    <source>
        <strain evidence="11">M6</strain>
    </source>
</reference>
<dbReference type="SUPFAM" id="SSF51556">
    <property type="entry name" value="Metallo-dependent hydrolases"/>
    <property type="match status" value="1"/>
</dbReference>
<feature type="binding site" evidence="8">
    <location>
        <position position="186"/>
    </location>
    <ligand>
        <name>Zn(2+)</name>
        <dbReference type="ChEBI" id="CHEBI:29105"/>
    </ligand>
</feature>
<proteinExistence type="inferred from homology"/>
<comment type="cofactor">
    <cofactor evidence="8">
        <name>a divalent metal cation</name>
        <dbReference type="ChEBI" id="CHEBI:60240"/>
    </cofactor>
    <text evidence="8">Binds 1 divalent metal cation per subunit.</text>
</comment>
<dbReference type="InterPro" id="IPR003764">
    <property type="entry name" value="GlcNAc_6-P_deAcase"/>
</dbReference>
<feature type="binding site" evidence="7">
    <location>
        <position position="133"/>
    </location>
    <ligand>
        <name>substrate</name>
    </ligand>
</feature>
<dbReference type="InterPro" id="IPR006680">
    <property type="entry name" value="Amidohydro-rel"/>
</dbReference>
<reference evidence="11" key="2">
    <citation type="journal article" date="2017" name="Plant Physiol. Biochem.">
        <title>Differential oxidative and antioxidative response of duckweed Lemna minor toward plant growth promoting/inhibiting bacteria.</title>
        <authorList>
            <person name="Ishizawa H."/>
            <person name="Kuroda M."/>
            <person name="Morikawa M."/>
            <person name="Ike M."/>
        </authorList>
    </citation>
    <scope>NUCLEOTIDE SEQUENCE [LARGE SCALE GENOMIC DNA]</scope>
    <source>
        <strain evidence="11">M6</strain>
    </source>
</reference>
<feature type="binding site" evidence="7">
    <location>
        <position position="218"/>
    </location>
    <ligand>
        <name>substrate</name>
    </ligand>
</feature>
<evidence type="ECO:0000313" key="10">
    <source>
        <dbReference type="EMBL" id="BBF80467.1"/>
    </source>
</evidence>
<dbReference type="InterPro" id="IPR011059">
    <property type="entry name" value="Metal-dep_hydrolase_composite"/>
</dbReference>
<dbReference type="Proteomes" id="UP000278756">
    <property type="component" value="Chromosome 1"/>
</dbReference>
<sequence>MSFTLSNARLVTPVGVVEGSLTIDGDHITAIGAETGGLDLEGGYLLPGFIDTQVNGGGGVLFNDTPTAEAIAAIGAAHRTYGTTGFFTTLISDDLSVVDKALRATEAAIAQGVPGVLGIHIEGPFLNVKRKGTHDESKFRRLDAEAVRLLSSLKAGKVLVTLAPELAAPEDIRALAEAGVIIAAGHTDATYAEARRGFEAGITGVTHLYNAMSPLSHRAPGVVGAVLESDDIYAGIIVDGAHVDPVALKIALKSRPHDRFMLVTDAMPTVGSATKHFNLMGKDIRVENGVCVGPDGTLAGSDLDMATAVRNSVQMLDLPLETASMMASEAPARFMKLPRTYGHLAVGARADLVWLDADLQVRGVWIGGQSDEALRKAA</sequence>
<evidence type="ECO:0000256" key="8">
    <source>
        <dbReference type="PIRSR" id="PIRSR038994-3"/>
    </source>
</evidence>
<dbReference type="GO" id="GO:0046872">
    <property type="term" value="F:metal ion binding"/>
    <property type="evidence" value="ECO:0007669"/>
    <property type="project" value="UniProtKB-KW"/>
</dbReference>
<feature type="active site" description="Proton donor/acceptor" evidence="6">
    <location>
        <position position="265"/>
    </location>
</feature>
<feature type="binding site" evidence="7">
    <location>
        <begin position="210"/>
        <end position="211"/>
    </location>
    <ligand>
        <name>substrate</name>
    </ligand>
</feature>
<dbReference type="NCBIfam" id="TIGR00221">
    <property type="entry name" value="nagA"/>
    <property type="match status" value="1"/>
</dbReference>
<keyword evidence="4 5" id="KW-0119">Carbohydrate metabolism</keyword>
<evidence type="ECO:0000256" key="3">
    <source>
        <dbReference type="ARBA" id="ARBA00022801"/>
    </source>
</evidence>
<dbReference type="OrthoDB" id="9776488at2"/>
<dbReference type="Gene3D" id="2.30.40.10">
    <property type="entry name" value="Urease, subunit C, domain 1"/>
    <property type="match status" value="1"/>
</dbReference>
<evidence type="ECO:0000256" key="5">
    <source>
        <dbReference type="PIRNR" id="PIRNR038994"/>
    </source>
</evidence>
<dbReference type="PANTHER" id="PTHR11113">
    <property type="entry name" value="N-ACETYLGLUCOSAMINE-6-PHOSPHATE DEACETYLASE"/>
    <property type="match status" value="1"/>
</dbReference>
<dbReference type="PANTHER" id="PTHR11113:SF14">
    <property type="entry name" value="N-ACETYLGLUCOSAMINE-6-PHOSPHATE DEACETYLASE"/>
    <property type="match status" value="1"/>
</dbReference>
<comment type="similarity">
    <text evidence="1 5">Belongs to the metallo-dependent hydrolases superfamily. NagA family.</text>
</comment>
<feature type="binding site" evidence="7">
    <location>
        <position position="242"/>
    </location>
    <ligand>
        <name>substrate</name>
    </ligand>
</feature>
<name>A0A3G9G191_9CAUL</name>
<dbReference type="Gene3D" id="3.20.20.140">
    <property type="entry name" value="Metal-dependent hydrolases"/>
    <property type="match status" value="1"/>
</dbReference>
<feature type="binding site" evidence="8">
    <location>
        <position position="122"/>
    </location>
    <ligand>
        <name>Zn(2+)</name>
        <dbReference type="ChEBI" id="CHEBI:29105"/>
    </ligand>
</feature>
<dbReference type="AlphaFoldDB" id="A0A3G9G191"/>
<dbReference type="RefSeq" id="WP_126420839.1">
    <property type="nucleotide sequence ID" value="NZ_AP018827.1"/>
</dbReference>
<dbReference type="CDD" id="cd00854">
    <property type="entry name" value="NagA"/>
    <property type="match status" value="1"/>
</dbReference>
<feature type="binding site" evidence="7">
    <location>
        <begin position="298"/>
        <end position="300"/>
    </location>
    <ligand>
        <name>substrate</name>
    </ligand>
</feature>
<evidence type="ECO:0000256" key="6">
    <source>
        <dbReference type="PIRSR" id="PIRSR038994-1"/>
    </source>
</evidence>
<evidence type="ECO:0000256" key="2">
    <source>
        <dbReference type="ARBA" id="ARBA00022723"/>
    </source>
</evidence>
<dbReference type="Pfam" id="PF01979">
    <property type="entry name" value="Amidohydro_1"/>
    <property type="match status" value="1"/>
</dbReference>
<dbReference type="FunFam" id="3.20.20.140:FF:000004">
    <property type="entry name" value="N-acetylglucosamine-6-phosphate deacetylase"/>
    <property type="match status" value="1"/>
</dbReference>
<accession>A0A3G9G191</accession>
<gene>
    <name evidence="10" type="ORF">EM6_1051</name>
</gene>
<dbReference type="PIRSF" id="PIRSF038994">
    <property type="entry name" value="NagA"/>
    <property type="match status" value="1"/>
</dbReference>
<evidence type="ECO:0000259" key="9">
    <source>
        <dbReference type="Pfam" id="PF01979"/>
    </source>
</evidence>
<dbReference type="EC" id="3.5.1.25" evidence="10"/>
<evidence type="ECO:0000313" key="11">
    <source>
        <dbReference type="Proteomes" id="UP000278756"/>
    </source>
</evidence>
<feature type="binding site" evidence="8">
    <location>
        <position position="207"/>
    </location>
    <ligand>
        <name>Zn(2+)</name>
        <dbReference type="ChEBI" id="CHEBI:29105"/>
    </ligand>
</feature>
<dbReference type="SUPFAM" id="SSF51338">
    <property type="entry name" value="Composite domain of metallo-dependent hydrolases"/>
    <property type="match status" value="1"/>
</dbReference>
<organism evidence="10 11">
    <name type="scientific">Asticcacaulis excentricus</name>
    <dbReference type="NCBI Taxonomy" id="78587"/>
    <lineage>
        <taxon>Bacteria</taxon>
        <taxon>Pseudomonadati</taxon>
        <taxon>Pseudomonadota</taxon>
        <taxon>Alphaproteobacteria</taxon>
        <taxon>Caulobacterales</taxon>
        <taxon>Caulobacteraceae</taxon>
        <taxon>Asticcacaulis</taxon>
    </lineage>
</organism>
<dbReference type="GO" id="GO:0008448">
    <property type="term" value="F:N-acetylglucosamine-6-phosphate deacetylase activity"/>
    <property type="evidence" value="ECO:0007669"/>
    <property type="project" value="UniProtKB-EC"/>
</dbReference>
<keyword evidence="2 8" id="KW-0479">Metal-binding</keyword>
<evidence type="ECO:0000256" key="1">
    <source>
        <dbReference type="ARBA" id="ARBA00010716"/>
    </source>
</evidence>
<dbReference type="InterPro" id="IPR032466">
    <property type="entry name" value="Metal_Hydrolase"/>
</dbReference>
<feature type="domain" description="Amidohydrolase-related" evidence="9">
    <location>
        <begin position="44"/>
        <end position="369"/>
    </location>
</feature>
<dbReference type="GO" id="GO:0006046">
    <property type="term" value="P:N-acetylglucosamine catabolic process"/>
    <property type="evidence" value="ECO:0007669"/>
    <property type="project" value="TreeGrafter"/>
</dbReference>
<protein>
    <submittedName>
        <fullName evidence="10">N-acetylglucosamine-6-phosphate deacetylase</fullName>
        <ecNumber evidence="10">3.5.1.25</ecNumber>
    </submittedName>
</protein>
<evidence type="ECO:0000256" key="7">
    <source>
        <dbReference type="PIRSR" id="PIRSR038994-2"/>
    </source>
</evidence>
<keyword evidence="3 5" id="KW-0378">Hydrolase</keyword>
<dbReference type="EMBL" id="AP018827">
    <property type="protein sequence ID" value="BBF80467.1"/>
    <property type="molecule type" value="Genomic_DNA"/>
</dbReference>